<dbReference type="Gene3D" id="3.40.50.300">
    <property type="entry name" value="P-loop containing nucleotide triphosphate hydrolases"/>
    <property type="match status" value="1"/>
</dbReference>
<protein>
    <recommendedName>
        <fullName evidence="4">G domain-containing protein</fullName>
    </recommendedName>
</protein>
<evidence type="ECO:0008006" key="4">
    <source>
        <dbReference type="Google" id="ProtNLM"/>
    </source>
</evidence>
<dbReference type="GO" id="GO:0006955">
    <property type="term" value="P:immune response"/>
    <property type="evidence" value="ECO:0007669"/>
    <property type="project" value="TreeGrafter"/>
</dbReference>
<evidence type="ECO:0000313" key="2">
    <source>
        <dbReference type="EMBL" id="KAG7477863.1"/>
    </source>
</evidence>
<dbReference type="OrthoDB" id="25620at2759"/>
<feature type="region of interest" description="Disordered" evidence="1">
    <location>
        <begin position="1"/>
        <end position="23"/>
    </location>
</feature>
<name>A0A9D3T8C8_MEGAT</name>
<sequence>MGNSAPAPSPPPPPSPELKQPWRDMSWDNRDKTLKELKEFKPANPKVERVRILLHGPIGAGKSSTINSINSIFQGHITSEALADSAGAGESFTKTLKTYYIENRSSSGSSYAFTFTDIMGLEKKGGVHQQDIVHALKGRVRDDYKFNPDSPTSDDDPYYNNSPSLRDKVHCLVTVLAADKLSVMEQEVINKLREIRLEASNMGIPQVILLTRVDVACELVNRDLRKVYTSKYIKQQMEKGHTMLGTPMNCILPVKNYSEEIDLVKDVDELLLKALRHIVNFADDYVRKKPHN</sequence>
<feature type="compositionally biased region" description="Pro residues" evidence="1">
    <location>
        <begin position="7"/>
        <end position="16"/>
    </location>
</feature>
<accession>A0A9D3T8C8</accession>
<keyword evidence="3" id="KW-1185">Reference proteome</keyword>
<dbReference type="PANTHER" id="PTHR14241">
    <property type="entry name" value="INTERFERON-INDUCED PROTEIN 44"/>
    <property type="match status" value="1"/>
</dbReference>
<proteinExistence type="predicted"/>
<comment type="caution">
    <text evidence="2">The sequence shown here is derived from an EMBL/GenBank/DDBJ whole genome shotgun (WGS) entry which is preliminary data.</text>
</comment>
<dbReference type="EMBL" id="JAFDVH010000005">
    <property type="protein sequence ID" value="KAG7477863.1"/>
    <property type="molecule type" value="Genomic_DNA"/>
</dbReference>
<dbReference type="InterPro" id="IPR027417">
    <property type="entry name" value="P-loop_NTPase"/>
</dbReference>
<evidence type="ECO:0000313" key="3">
    <source>
        <dbReference type="Proteomes" id="UP001046870"/>
    </source>
</evidence>
<dbReference type="PANTHER" id="PTHR14241:SF1">
    <property type="entry name" value="INTERFERON-INDUCED PROTEIN 44-RELATED"/>
    <property type="match status" value="1"/>
</dbReference>
<dbReference type="AlphaFoldDB" id="A0A9D3T8C8"/>
<reference evidence="2" key="1">
    <citation type="submission" date="2021-01" db="EMBL/GenBank/DDBJ databases">
        <authorList>
            <person name="Zahm M."/>
            <person name="Roques C."/>
            <person name="Cabau C."/>
            <person name="Klopp C."/>
            <person name="Donnadieu C."/>
            <person name="Jouanno E."/>
            <person name="Lampietro C."/>
            <person name="Louis A."/>
            <person name="Herpin A."/>
            <person name="Echchiki A."/>
            <person name="Berthelot C."/>
            <person name="Parey E."/>
            <person name="Roest-Crollius H."/>
            <person name="Braasch I."/>
            <person name="Postlethwait J."/>
            <person name="Bobe J."/>
            <person name="Montfort J."/>
            <person name="Bouchez O."/>
            <person name="Begum T."/>
            <person name="Mejri S."/>
            <person name="Adams A."/>
            <person name="Chen W.-J."/>
            <person name="Guiguen Y."/>
        </authorList>
    </citation>
    <scope>NUCLEOTIDE SEQUENCE</scope>
    <source>
        <strain evidence="2">YG-15Mar2019-1</strain>
        <tissue evidence="2">Brain</tissue>
    </source>
</reference>
<evidence type="ECO:0000256" key="1">
    <source>
        <dbReference type="SAM" id="MobiDB-lite"/>
    </source>
</evidence>
<dbReference type="Proteomes" id="UP001046870">
    <property type="component" value="Chromosome 5"/>
</dbReference>
<dbReference type="SUPFAM" id="SSF52540">
    <property type="entry name" value="P-loop containing nucleoside triphosphate hydrolases"/>
    <property type="match status" value="1"/>
</dbReference>
<gene>
    <name evidence="2" type="ORF">MATL_G00074090</name>
</gene>
<organism evidence="2 3">
    <name type="scientific">Megalops atlanticus</name>
    <name type="common">Tarpon</name>
    <name type="synonym">Clupea gigantea</name>
    <dbReference type="NCBI Taxonomy" id="7932"/>
    <lineage>
        <taxon>Eukaryota</taxon>
        <taxon>Metazoa</taxon>
        <taxon>Chordata</taxon>
        <taxon>Craniata</taxon>
        <taxon>Vertebrata</taxon>
        <taxon>Euteleostomi</taxon>
        <taxon>Actinopterygii</taxon>
        <taxon>Neopterygii</taxon>
        <taxon>Teleostei</taxon>
        <taxon>Elopiformes</taxon>
        <taxon>Megalopidae</taxon>
        <taxon>Megalops</taxon>
    </lineage>
</organism>